<dbReference type="Proteomes" id="UP000322887">
    <property type="component" value="Chromosome"/>
</dbReference>
<gene>
    <name evidence="17" type="primary">rip3</name>
    <name evidence="16" type="ORF">DIT97_33155</name>
    <name evidence="17" type="ORF">GmarT_25010</name>
</gene>
<comment type="subcellular location">
    <subcellularLocation>
        <location evidence="2">Membrane</location>
        <topology evidence="2">Multi-pass membrane protein</topology>
    </subcellularLocation>
</comment>
<feature type="transmembrane region" description="Helical" evidence="13">
    <location>
        <begin position="96"/>
        <end position="121"/>
    </location>
</feature>
<dbReference type="GO" id="GO:0046872">
    <property type="term" value="F:metal ion binding"/>
    <property type="evidence" value="ECO:0007669"/>
    <property type="project" value="UniProtKB-KW"/>
</dbReference>
<keyword evidence="19" id="KW-1185">Reference proteome</keyword>
<evidence type="ECO:0000256" key="12">
    <source>
        <dbReference type="SAM" id="MobiDB-lite"/>
    </source>
</evidence>
<dbReference type="GO" id="GO:0008237">
    <property type="term" value="F:metallopeptidase activity"/>
    <property type="evidence" value="ECO:0007669"/>
    <property type="project" value="UniProtKB-KW"/>
</dbReference>
<feature type="region of interest" description="Disordered" evidence="12">
    <location>
        <begin position="310"/>
        <end position="331"/>
    </location>
</feature>
<evidence type="ECO:0000256" key="9">
    <source>
        <dbReference type="ARBA" id="ARBA00022989"/>
    </source>
</evidence>
<evidence type="ECO:0000256" key="11">
    <source>
        <dbReference type="ARBA" id="ARBA00023136"/>
    </source>
</evidence>
<keyword evidence="7" id="KW-0378">Hydrolase</keyword>
<dbReference type="PANTHER" id="PTHR39188:SF3">
    <property type="entry name" value="STAGE IV SPORULATION PROTEIN FB"/>
    <property type="match status" value="1"/>
</dbReference>
<dbReference type="Pfam" id="PF20216">
    <property type="entry name" value="DUF6576"/>
    <property type="match status" value="1"/>
</dbReference>
<evidence type="ECO:0000256" key="6">
    <source>
        <dbReference type="ARBA" id="ARBA00022723"/>
    </source>
</evidence>
<evidence type="ECO:0000256" key="3">
    <source>
        <dbReference type="ARBA" id="ARBA00007931"/>
    </source>
</evidence>
<feature type="domain" description="DUF6576" evidence="15">
    <location>
        <begin position="285"/>
        <end position="322"/>
    </location>
</feature>
<evidence type="ECO:0000313" key="19">
    <source>
        <dbReference type="Proteomes" id="UP000322887"/>
    </source>
</evidence>
<feature type="transmembrane region" description="Helical" evidence="13">
    <location>
        <begin position="7"/>
        <end position="31"/>
    </location>
</feature>
<dbReference type="GO" id="GO:0016020">
    <property type="term" value="C:membrane"/>
    <property type="evidence" value="ECO:0007669"/>
    <property type="project" value="UniProtKB-SubCell"/>
</dbReference>
<evidence type="ECO:0000259" key="14">
    <source>
        <dbReference type="Pfam" id="PF02163"/>
    </source>
</evidence>
<dbReference type="GeneID" id="98647067"/>
<dbReference type="Proteomes" id="UP000263642">
    <property type="component" value="Unassembled WGS sequence"/>
</dbReference>
<reference evidence="17 19" key="2">
    <citation type="submission" date="2019-08" db="EMBL/GenBank/DDBJ databases">
        <title>Deep-cultivation of Planctomycetes and their phenomic and genomic characterization uncovers novel biology.</title>
        <authorList>
            <person name="Wiegand S."/>
            <person name="Jogler M."/>
            <person name="Boedeker C."/>
            <person name="Pinto D."/>
            <person name="Vollmers J."/>
            <person name="Rivas-Marin E."/>
            <person name="Kohn T."/>
            <person name="Peeters S.H."/>
            <person name="Heuer A."/>
            <person name="Rast P."/>
            <person name="Oberbeckmann S."/>
            <person name="Bunk B."/>
            <person name="Jeske O."/>
            <person name="Meyerdierks A."/>
            <person name="Storesund J.E."/>
            <person name="Kallscheuer N."/>
            <person name="Luecker S."/>
            <person name="Lage O.M."/>
            <person name="Pohl T."/>
            <person name="Merkel B.J."/>
            <person name="Hornburger P."/>
            <person name="Mueller R.-W."/>
            <person name="Bruemmer F."/>
            <person name="Labrenz M."/>
            <person name="Spormann A.M."/>
            <person name="Op den Camp H."/>
            <person name="Overmann J."/>
            <person name="Amann R."/>
            <person name="Jetten M.S.M."/>
            <person name="Mascher T."/>
            <person name="Medema M.H."/>
            <person name="Devos D.P."/>
            <person name="Kaster A.-K."/>
            <person name="Ovreas L."/>
            <person name="Rohde M."/>
            <person name="Galperin M.Y."/>
            <person name="Jogler C."/>
        </authorList>
    </citation>
    <scope>NUCLEOTIDE SEQUENCE [LARGE SCALE GENOMIC DNA]</scope>
    <source>
        <strain evidence="17 19">DSM 8797</strain>
    </source>
</reference>
<keyword evidence="6" id="KW-0479">Metal-binding</keyword>
<evidence type="ECO:0000256" key="13">
    <source>
        <dbReference type="SAM" id="Phobius"/>
    </source>
</evidence>
<keyword evidence="9 13" id="KW-1133">Transmembrane helix</keyword>
<dbReference type="InterPro" id="IPR046483">
    <property type="entry name" value="DUF6576"/>
</dbReference>
<evidence type="ECO:0000256" key="5">
    <source>
        <dbReference type="ARBA" id="ARBA00022692"/>
    </source>
</evidence>
<accession>A0A517XAW0</accession>
<dbReference type="Pfam" id="PF02163">
    <property type="entry name" value="Peptidase_M50"/>
    <property type="match status" value="1"/>
</dbReference>
<evidence type="ECO:0000259" key="15">
    <source>
        <dbReference type="Pfam" id="PF20216"/>
    </source>
</evidence>
<name>A0A3D3RFK3_9PLAN</name>
<evidence type="ECO:0000256" key="7">
    <source>
        <dbReference type="ARBA" id="ARBA00022801"/>
    </source>
</evidence>
<dbReference type="RefSeq" id="WP_002648168.1">
    <property type="nucleotide sequence ID" value="NZ_CAXBMG010000026.1"/>
</dbReference>
<keyword evidence="10 17" id="KW-0482">Metalloprotease</keyword>
<dbReference type="EMBL" id="CP042910">
    <property type="protein sequence ID" value="QEG16635.1"/>
    <property type="molecule type" value="Genomic_DNA"/>
</dbReference>
<dbReference type="GO" id="GO:0006508">
    <property type="term" value="P:proteolysis"/>
    <property type="evidence" value="ECO:0007669"/>
    <property type="project" value="UniProtKB-KW"/>
</dbReference>
<feature type="transmembrane region" description="Helical" evidence="13">
    <location>
        <begin position="210"/>
        <end position="226"/>
    </location>
</feature>
<feature type="transmembrane region" description="Helical" evidence="13">
    <location>
        <begin position="37"/>
        <end position="56"/>
    </location>
</feature>
<evidence type="ECO:0000256" key="10">
    <source>
        <dbReference type="ARBA" id="ARBA00023049"/>
    </source>
</evidence>
<comment type="cofactor">
    <cofactor evidence="1">
        <name>Zn(2+)</name>
        <dbReference type="ChEBI" id="CHEBI:29105"/>
    </cofactor>
</comment>
<evidence type="ECO:0000256" key="2">
    <source>
        <dbReference type="ARBA" id="ARBA00004141"/>
    </source>
</evidence>
<sequence>MSRSNPLHWSFSIGTWFLTQVRVSIFLPVLLLVFWSHYSLGLGVTLFGILFISVFLHEMGHVVACRLTGGEADQIVLWPLGGLVPCSPERTFSARLLTVLGGPAVNLLLCGITVPAVIWSGHLSDSLNPIKLPTVDLSNQLGQAILLLVFNLNWLLLLVNLIPVLPLDGGKILQILLSRRFDETVVHRILLSVSFWIGGIGMVVGLSTHSAWVVFFSALLLMLNLIEFTSAQREDSYDDSIFGYDFSQGYTSLERSSSQLVEKQAGFFQKWREKRKLQKKMREREKNRDAEKQLDLLLHKVHEFGLESLTPKERQQLNQVSARYRKSDSET</sequence>
<feature type="transmembrane region" description="Helical" evidence="13">
    <location>
        <begin position="141"/>
        <end position="165"/>
    </location>
</feature>
<feature type="domain" description="Peptidase M50" evidence="14">
    <location>
        <begin position="49"/>
        <end position="196"/>
    </location>
</feature>
<keyword evidence="11 13" id="KW-0472">Membrane</keyword>
<dbReference type="PANTHER" id="PTHR39188">
    <property type="entry name" value="MEMBRANE-ASSOCIATED ZINC METALLOPROTEASE M50B"/>
    <property type="match status" value="1"/>
</dbReference>
<evidence type="ECO:0000256" key="8">
    <source>
        <dbReference type="ARBA" id="ARBA00022833"/>
    </source>
</evidence>
<evidence type="ECO:0000313" key="18">
    <source>
        <dbReference type="Proteomes" id="UP000263642"/>
    </source>
</evidence>
<evidence type="ECO:0000313" key="17">
    <source>
        <dbReference type="EMBL" id="QEG16635.1"/>
    </source>
</evidence>
<dbReference type="InterPro" id="IPR008915">
    <property type="entry name" value="Peptidase_M50"/>
</dbReference>
<keyword evidence="4" id="KW-0645">Protease</keyword>
<keyword evidence="5 13" id="KW-0812">Transmembrane</keyword>
<protein>
    <submittedName>
        <fullName evidence="17">Zinc metalloprotease Rip3</fullName>
    </submittedName>
</protein>
<dbReference type="EMBL" id="DQAY01000202">
    <property type="protein sequence ID" value="HCO27614.1"/>
    <property type="molecule type" value="Genomic_DNA"/>
</dbReference>
<evidence type="ECO:0000256" key="1">
    <source>
        <dbReference type="ARBA" id="ARBA00001947"/>
    </source>
</evidence>
<keyword evidence="8" id="KW-0862">Zinc</keyword>
<accession>A0A3D3RFK3</accession>
<dbReference type="AlphaFoldDB" id="A0A3D3RFK3"/>
<proteinExistence type="inferred from homology"/>
<feature type="transmembrane region" description="Helical" evidence="13">
    <location>
        <begin position="185"/>
        <end position="204"/>
    </location>
</feature>
<reference evidence="16 18" key="1">
    <citation type="journal article" date="2018" name="Nat. Biotechnol.">
        <title>A standardized bacterial taxonomy based on genome phylogeny substantially revises the tree of life.</title>
        <authorList>
            <person name="Parks D.H."/>
            <person name="Chuvochina M."/>
            <person name="Waite D.W."/>
            <person name="Rinke C."/>
            <person name="Skarshewski A."/>
            <person name="Chaumeil P.A."/>
            <person name="Hugenholtz P."/>
        </authorList>
    </citation>
    <scope>NUCLEOTIDE SEQUENCE [LARGE SCALE GENOMIC DNA]</scope>
    <source>
        <strain evidence="16">UBA9375</strain>
    </source>
</reference>
<evidence type="ECO:0000256" key="4">
    <source>
        <dbReference type="ARBA" id="ARBA00022670"/>
    </source>
</evidence>
<evidence type="ECO:0000313" key="16">
    <source>
        <dbReference type="EMBL" id="HCO27614.1"/>
    </source>
</evidence>
<organism evidence="16 18">
    <name type="scientific">Gimesia maris</name>
    <dbReference type="NCBI Taxonomy" id="122"/>
    <lineage>
        <taxon>Bacteria</taxon>
        <taxon>Pseudomonadati</taxon>
        <taxon>Planctomycetota</taxon>
        <taxon>Planctomycetia</taxon>
        <taxon>Planctomycetales</taxon>
        <taxon>Planctomycetaceae</taxon>
        <taxon>Gimesia</taxon>
    </lineage>
</organism>
<comment type="similarity">
    <text evidence="3">Belongs to the peptidase M50B family.</text>
</comment>